<dbReference type="Gene3D" id="1.10.357.10">
    <property type="entry name" value="Tetracycline Repressor, domain 2"/>
    <property type="match status" value="1"/>
</dbReference>
<dbReference type="EMBL" id="BAABJP010000015">
    <property type="protein sequence ID" value="GAA5157240.1"/>
    <property type="molecule type" value="Genomic_DNA"/>
</dbReference>
<evidence type="ECO:0000256" key="3">
    <source>
        <dbReference type="ARBA" id="ARBA00023163"/>
    </source>
</evidence>
<organism evidence="6 7">
    <name type="scientific">Pseudonocardia eucalypti</name>
    <dbReference type="NCBI Taxonomy" id="648755"/>
    <lineage>
        <taxon>Bacteria</taxon>
        <taxon>Bacillati</taxon>
        <taxon>Actinomycetota</taxon>
        <taxon>Actinomycetes</taxon>
        <taxon>Pseudonocardiales</taxon>
        <taxon>Pseudonocardiaceae</taxon>
        <taxon>Pseudonocardia</taxon>
    </lineage>
</organism>
<evidence type="ECO:0000256" key="4">
    <source>
        <dbReference type="PROSITE-ProRule" id="PRU00335"/>
    </source>
</evidence>
<dbReference type="PANTHER" id="PTHR30055:SF234">
    <property type="entry name" value="HTH-TYPE TRANSCRIPTIONAL REGULATOR BETI"/>
    <property type="match status" value="1"/>
</dbReference>
<feature type="domain" description="HTH tetR-type" evidence="5">
    <location>
        <begin position="10"/>
        <end position="70"/>
    </location>
</feature>
<dbReference type="InterPro" id="IPR009057">
    <property type="entry name" value="Homeodomain-like_sf"/>
</dbReference>
<proteinExistence type="predicted"/>
<reference evidence="7" key="1">
    <citation type="journal article" date="2019" name="Int. J. Syst. Evol. Microbiol.">
        <title>The Global Catalogue of Microorganisms (GCM) 10K type strain sequencing project: providing services to taxonomists for standard genome sequencing and annotation.</title>
        <authorList>
            <consortium name="The Broad Institute Genomics Platform"/>
            <consortium name="The Broad Institute Genome Sequencing Center for Infectious Disease"/>
            <person name="Wu L."/>
            <person name="Ma J."/>
        </authorList>
    </citation>
    <scope>NUCLEOTIDE SEQUENCE [LARGE SCALE GENOMIC DNA]</scope>
    <source>
        <strain evidence="7">JCM 18303</strain>
    </source>
</reference>
<evidence type="ECO:0000313" key="6">
    <source>
        <dbReference type="EMBL" id="GAA5157240.1"/>
    </source>
</evidence>
<dbReference type="Proteomes" id="UP001428817">
    <property type="component" value="Unassembled WGS sequence"/>
</dbReference>
<keyword evidence="7" id="KW-1185">Reference proteome</keyword>
<dbReference type="RefSeq" id="WP_185059368.1">
    <property type="nucleotide sequence ID" value="NZ_BAABJP010000015.1"/>
</dbReference>
<dbReference type="PRINTS" id="PR00455">
    <property type="entry name" value="HTHTETR"/>
</dbReference>
<dbReference type="PROSITE" id="PS50977">
    <property type="entry name" value="HTH_TETR_2"/>
    <property type="match status" value="1"/>
</dbReference>
<evidence type="ECO:0000256" key="2">
    <source>
        <dbReference type="ARBA" id="ARBA00023125"/>
    </source>
</evidence>
<keyword evidence="3" id="KW-0804">Transcription</keyword>
<keyword evidence="1" id="KW-0805">Transcription regulation</keyword>
<dbReference type="SUPFAM" id="SSF46689">
    <property type="entry name" value="Homeodomain-like"/>
    <property type="match status" value="1"/>
</dbReference>
<dbReference type="InterPro" id="IPR001647">
    <property type="entry name" value="HTH_TetR"/>
</dbReference>
<evidence type="ECO:0000256" key="1">
    <source>
        <dbReference type="ARBA" id="ARBA00023015"/>
    </source>
</evidence>
<evidence type="ECO:0000313" key="7">
    <source>
        <dbReference type="Proteomes" id="UP001428817"/>
    </source>
</evidence>
<protein>
    <recommendedName>
        <fullName evidence="5">HTH tetR-type domain-containing protein</fullName>
    </recommendedName>
</protein>
<dbReference type="InterPro" id="IPR050109">
    <property type="entry name" value="HTH-type_TetR-like_transc_reg"/>
</dbReference>
<gene>
    <name evidence="6" type="ORF">GCM10023321_35200</name>
</gene>
<keyword evidence="2 4" id="KW-0238">DNA-binding</keyword>
<evidence type="ECO:0000259" key="5">
    <source>
        <dbReference type="PROSITE" id="PS50977"/>
    </source>
</evidence>
<comment type="caution">
    <text evidence="6">The sequence shown here is derived from an EMBL/GenBank/DDBJ whole genome shotgun (WGS) entry which is preliminary data.</text>
</comment>
<feature type="DNA-binding region" description="H-T-H motif" evidence="4">
    <location>
        <begin position="33"/>
        <end position="52"/>
    </location>
</feature>
<accession>A0ABP9QBL6</accession>
<name>A0ABP9QBL6_9PSEU</name>
<dbReference type="Pfam" id="PF00440">
    <property type="entry name" value="TetR_N"/>
    <property type="match status" value="1"/>
</dbReference>
<dbReference type="PANTHER" id="PTHR30055">
    <property type="entry name" value="HTH-TYPE TRANSCRIPTIONAL REGULATOR RUTR"/>
    <property type="match status" value="1"/>
</dbReference>
<sequence length="190" mass="20225">MSDSTLAPSEATRERILDAAEQLFASHGFDATPTARVAAEAGVPKGLLFYYFARKIDLLTALFGERMPVAMPHDAAEVVVPGDVAASLLTLADRLSGAQHQSAVVRTILWREADTHPEVAKALHNFHDELVDFAAEVIELADPGADPDTRHAVALAWTGTMVLALNTARLGGAEHDLPLVAGMLAAGLRR</sequence>